<gene>
    <name evidence="1" type="ORF">VIBC2010_03602</name>
</gene>
<dbReference type="OrthoDB" id="5877280at2"/>
<dbReference type="RefSeq" id="WP_009601795.1">
    <property type="nucleotide sequence ID" value="NZ_AEIU01000076.1"/>
</dbReference>
<accession>E3BL64</accession>
<sequence length="115" mass="12895">MRFFICLLMVFSSSTWARYDKNIEGHVVNILTYSSGLVLFKLASQPKSHPSCKSDYFAIDSDLKEAAANRMFSRLLALHTSKSRAFIGYDSQGDCADGYIRVHNVGGITRDYSVN</sequence>
<name>E3BL64_9VIBR</name>
<evidence type="ECO:0000313" key="1">
    <source>
        <dbReference type="EMBL" id="EFP96160.1"/>
    </source>
</evidence>
<dbReference type="Proteomes" id="UP000002943">
    <property type="component" value="Unassembled WGS sequence"/>
</dbReference>
<keyword evidence="2" id="KW-1185">Reference proteome</keyword>
<dbReference type="AlphaFoldDB" id="E3BL64"/>
<evidence type="ECO:0000313" key="2">
    <source>
        <dbReference type="Proteomes" id="UP000002943"/>
    </source>
</evidence>
<dbReference type="EMBL" id="AEIU01000076">
    <property type="protein sequence ID" value="EFP96160.1"/>
    <property type="molecule type" value="Genomic_DNA"/>
</dbReference>
<reference evidence="1 2" key="1">
    <citation type="journal article" date="2012" name="Int. J. Syst. Evol. Microbiol.">
        <title>Vibrio caribbeanicus sp. nov., isolated from the marine sponge Scleritoderma cyanea.</title>
        <authorList>
            <person name="Hoffmann M."/>
            <person name="Monday S.R."/>
            <person name="Allard M.W."/>
            <person name="Strain E.A."/>
            <person name="Whittaker P."/>
            <person name="Naum M."/>
            <person name="McCarthy P.J."/>
            <person name="Lopez J.V."/>
            <person name="Fischer M."/>
            <person name="Brown E.W."/>
        </authorList>
    </citation>
    <scope>NUCLEOTIDE SEQUENCE [LARGE SCALE GENOMIC DNA]</scope>
    <source>
        <strain evidence="1 2">ATCC BAA-2122</strain>
    </source>
</reference>
<proteinExistence type="predicted"/>
<comment type="caution">
    <text evidence="1">The sequence shown here is derived from an EMBL/GenBank/DDBJ whole genome shotgun (WGS) entry which is preliminary data.</text>
</comment>
<protein>
    <submittedName>
        <fullName evidence="1">Uncharacterized protein</fullName>
    </submittedName>
</protein>
<dbReference type="eggNOG" id="ENOG5031Q1C">
    <property type="taxonomic scope" value="Bacteria"/>
</dbReference>
<organism evidence="1 2">
    <name type="scientific">Vibrio caribbeanicus ATCC BAA-2122</name>
    <dbReference type="NCBI Taxonomy" id="796620"/>
    <lineage>
        <taxon>Bacteria</taxon>
        <taxon>Pseudomonadati</taxon>
        <taxon>Pseudomonadota</taxon>
        <taxon>Gammaproteobacteria</taxon>
        <taxon>Vibrionales</taxon>
        <taxon>Vibrionaceae</taxon>
        <taxon>Vibrio</taxon>
    </lineage>
</organism>